<dbReference type="AlphaFoldDB" id="A0A1T1AQE2"/>
<feature type="chain" id="PRO_5013318183" description="Permease" evidence="3">
    <location>
        <begin position="37"/>
        <end position="218"/>
    </location>
</feature>
<evidence type="ECO:0000313" key="5">
    <source>
        <dbReference type="Proteomes" id="UP000190750"/>
    </source>
</evidence>
<keyword evidence="5" id="KW-1185">Reference proteome</keyword>
<gene>
    <name evidence="4" type="ORF">RF819_05845</name>
</gene>
<comment type="caution">
    <text evidence="4">The sequence shown here is derived from an EMBL/GenBank/DDBJ whole genome shotgun (WGS) entry which is preliminary data.</text>
</comment>
<keyword evidence="3" id="KW-0732">Signal</keyword>
<feature type="region of interest" description="Disordered" evidence="2">
    <location>
        <begin position="195"/>
        <end position="218"/>
    </location>
</feature>
<reference evidence="4 5" key="1">
    <citation type="submission" date="2017-01" db="EMBL/GenBank/DDBJ databases">
        <title>Genome sequencing of Rhodoferax fermentans JCM 7819.</title>
        <authorList>
            <person name="Kim Y.J."/>
            <person name="Farh M.E.-A."/>
            <person name="Yang D.-C."/>
        </authorList>
    </citation>
    <scope>NUCLEOTIDE SEQUENCE [LARGE SCALE GENOMIC DNA]</scope>
    <source>
        <strain evidence="4 5">JCM 7819</strain>
    </source>
</reference>
<evidence type="ECO:0000256" key="3">
    <source>
        <dbReference type="SAM" id="SignalP"/>
    </source>
</evidence>
<evidence type="ECO:0000256" key="1">
    <source>
        <dbReference type="SAM" id="Coils"/>
    </source>
</evidence>
<organism evidence="4 5">
    <name type="scientific">Rhodoferax fermentans</name>
    <dbReference type="NCBI Taxonomy" id="28066"/>
    <lineage>
        <taxon>Bacteria</taxon>
        <taxon>Pseudomonadati</taxon>
        <taxon>Pseudomonadota</taxon>
        <taxon>Betaproteobacteria</taxon>
        <taxon>Burkholderiales</taxon>
        <taxon>Comamonadaceae</taxon>
        <taxon>Rhodoferax</taxon>
    </lineage>
</organism>
<dbReference type="OrthoDB" id="9181655at2"/>
<evidence type="ECO:0000313" key="4">
    <source>
        <dbReference type="EMBL" id="OOV06314.1"/>
    </source>
</evidence>
<sequence>MFLNPDCCARPPRRLRRAGLLTSVALVMLTAGCASSVGQGGSATVHPAATPALPASSVLCQPTPPVAHTAPQTSEPVLSLLVYAERVRRMQPAEWSQEVTRLGDAASPTDQVQLALVLSQFRQLPEYQRAQDLLGRVLANPSAQALHPLVGQLAYRLGEQRRLEDLLDKQNQQTRELQRRLDQTTDRLEALKAIERSLTSRPPQTPASNSRGNHTPAP</sequence>
<protein>
    <recommendedName>
        <fullName evidence="6">Permease</fullName>
    </recommendedName>
</protein>
<dbReference type="Proteomes" id="UP000190750">
    <property type="component" value="Unassembled WGS sequence"/>
</dbReference>
<dbReference type="EMBL" id="MTJN01000002">
    <property type="protein sequence ID" value="OOV06314.1"/>
    <property type="molecule type" value="Genomic_DNA"/>
</dbReference>
<keyword evidence="1" id="KW-0175">Coiled coil</keyword>
<feature type="compositionally biased region" description="Polar residues" evidence="2">
    <location>
        <begin position="197"/>
        <end position="218"/>
    </location>
</feature>
<dbReference type="STRING" id="28066.RF819_05845"/>
<accession>A0A1T1AQE2</accession>
<proteinExistence type="predicted"/>
<evidence type="ECO:0008006" key="6">
    <source>
        <dbReference type="Google" id="ProtNLM"/>
    </source>
</evidence>
<evidence type="ECO:0000256" key="2">
    <source>
        <dbReference type="SAM" id="MobiDB-lite"/>
    </source>
</evidence>
<name>A0A1T1AQE2_RHOFE</name>
<feature type="coiled-coil region" evidence="1">
    <location>
        <begin position="160"/>
        <end position="194"/>
    </location>
</feature>
<feature type="signal peptide" evidence="3">
    <location>
        <begin position="1"/>
        <end position="36"/>
    </location>
</feature>